<dbReference type="AlphaFoldDB" id="A0A1G1T190"/>
<dbReference type="Proteomes" id="UP000177791">
    <property type="component" value="Unassembled WGS sequence"/>
</dbReference>
<reference evidence="1 2" key="1">
    <citation type="submission" date="2016-08" db="EMBL/GenBank/DDBJ databases">
        <title>Hymenobacter coccineus sp. nov., Hymenobacter lapidarius sp. nov. and Hymenobacter glacialis sp. nov., isolated from Antarctic soil.</title>
        <authorList>
            <person name="Sedlacek I."/>
            <person name="Kralova S."/>
            <person name="Kyrova K."/>
            <person name="Maslanova I."/>
            <person name="Stankova E."/>
            <person name="Vrbovska V."/>
            <person name="Nemec M."/>
            <person name="Bartak M."/>
            <person name="Svec P."/>
            <person name="Busse H.-J."/>
            <person name="Pantucek R."/>
        </authorList>
    </citation>
    <scope>NUCLEOTIDE SEQUENCE [LARGE SCALE GENOMIC DNA]</scope>
    <source>
        <strain evidence="1 2">CCM 8648</strain>
    </source>
</reference>
<accession>A0A1G1T190</accession>
<keyword evidence="2" id="KW-1185">Reference proteome</keyword>
<sequence>MPHGALGDIAFTTYLYYREARHVDATSADFAAWLAALPAACRAHAEARGLASSRSITDFKRFLLEKRGHSLTEFLAARLAPDVLAFWQGLPDENE</sequence>
<proteinExistence type="predicted"/>
<gene>
    <name evidence="1" type="ORF">BEN48_02330</name>
</gene>
<evidence type="ECO:0000313" key="2">
    <source>
        <dbReference type="Proteomes" id="UP000177791"/>
    </source>
</evidence>
<organism evidence="1 2">
    <name type="scientific">Hymenobacter glacialis</name>
    <dbReference type="NCBI Taxonomy" id="1908236"/>
    <lineage>
        <taxon>Bacteria</taxon>
        <taxon>Pseudomonadati</taxon>
        <taxon>Bacteroidota</taxon>
        <taxon>Cytophagia</taxon>
        <taxon>Cytophagales</taxon>
        <taxon>Hymenobacteraceae</taxon>
        <taxon>Hymenobacter</taxon>
    </lineage>
</organism>
<comment type="caution">
    <text evidence="1">The sequence shown here is derived from an EMBL/GenBank/DDBJ whole genome shotgun (WGS) entry which is preliminary data.</text>
</comment>
<name>A0A1G1T190_9BACT</name>
<protein>
    <submittedName>
        <fullName evidence="1">Uncharacterized protein</fullName>
    </submittedName>
</protein>
<dbReference type="EMBL" id="MDZC01000068">
    <property type="protein sequence ID" value="OGX84597.1"/>
    <property type="molecule type" value="Genomic_DNA"/>
</dbReference>
<evidence type="ECO:0000313" key="1">
    <source>
        <dbReference type="EMBL" id="OGX84597.1"/>
    </source>
</evidence>